<dbReference type="STRING" id="1195760.SAMN05444281_1784"/>
<keyword evidence="1" id="KW-0472">Membrane</keyword>
<evidence type="ECO:0000256" key="1">
    <source>
        <dbReference type="SAM" id="Phobius"/>
    </source>
</evidence>
<keyword evidence="3" id="KW-1185">Reference proteome</keyword>
<evidence type="ECO:0000313" key="3">
    <source>
        <dbReference type="Proteomes" id="UP000184109"/>
    </source>
</evidence>
<dbReference type="PROSITE" id="PS51257">
    <property type="entry name" value="PROKAR_LIPOPROTEIN"/>
    <property type="match status" value="1"/>
</dbReference>
<gene>
    <name evidence="2" type="ORF">SAMN05444281_1784</name>
</gene>
<dbReference type="AlphaFoldDB" id="A0A1M5VGD8"/>
<accession>A0A1M5VGD8</accession>
<dbReference type="RefSeq" id="WP_073120638.1">
    <property type="nucleotide sequence ID" value="NZ_BMEN01000003.1"/>
</dbReference>
<dbReference type="Pfam" id="PF05751">
    <property type="entry name" value="FixH"/>
    <property type="match status" value="1"/>
</dbReference>
<organism evidence="2 3">
    <name type="scientific">Wenyingzhuangia marina</name>
    <dbReference type="NCBI Taxonomy" id="1195760"/>
    <lineage>
        <taxon>Bacteria</taxon>
        <taxon>Pseudomonadati</taxon>
        <taxon>Bacteroidota</taxon>
        <taxon>Flavobacteriia</taxon>
        <taxon>Flavobacteriales</taxon>
        <taxon>Flavobacteriaceae</taxon>
        <taxon>Wenyingzhuangia</taxon>
    </lineage>
</organism>
<dbReference type="OrthoDB" id="1493774at2"/>
<dbReference type="EMBL" id="FQXQ01000003">
    <property type="protein sequence ID" value="SHH74352.1"/>
    <property type="molecule type" value="Genomic_DNA"/>
</dbReference>
<dbReference type="Proteomes" id="UP000184109">
    <property type="component" value="Unassembled WGS sequence"/>
</dbReference>
<reference evidence="3" key="1">
    <citation type="submission" date="2016-11" db="EMBL/GenBank/DDBJ databases">
        <authorList>
            <person name="Varghese N."/>
            <person name="Submissions S."/>
        </authorList>
    </citation>
    <scope>NUCLEOTIDE SEQUENCE [LARGE SCALE GENOMIC DNA]</scope>
    <source>
        <strain evidence="3">DSM 100572</strain>
    </source>
</reference>
<dbReference type="InterPro" id="IPR008620">
    <property type="entry name" value="FixH"/>
</dbReference>
<feature type="transmembrane region" description="Helical" evidence="1">
    <location>
        <begin position="6"/>
        <end position="25"/>
    </location>
</feature>
<name>A0A1M5VGD8_9FLAO</name>
<evidence type="ECO:0000313" key="2">
    <source>
        <dbReference type="EMBL" id="SHH74352.1"/>
    </source>
</evidence>
<sequence length="151" mass="18135">MKINWGTSIVLAFGCFIVFILFFVIKTFTQKEYEYDLVSSHYYEDELAFQKTINNAENRDKLIDKVLFENASNQLKIIIPNPEKDMIVGQIQFYRPSNDKLDFTESINSNEHEFIYKDDKLVKGRWNVAVTWHYKKDKTKVFYKKQELYFE</sequence>
<keyword evidence="1" id="KW-0812">Transmembrane</keyword>
<proteinExistence type="predicted"/>
<protein>
    <submittedName>
        <fullName evidence="2">FixH protein</fullName>
    </submittedName>
</protein>
<keyword evidence="1" id="KW-1133">Transmembrane helix</keyword>